<dbReference type="Pfam" id="PF01943">
    <property type="entry name" value="Polysacc_synt"/>
    <property type="match status" value="1"/>
</dbReference>
<feature type="transmembrane region" description="Helical" evidence="6">
    <location>
        <begin position="182"/>
        <end position="205"/>
    </location>
</feature>
<feature type="transmembrane region" description="Helical" evidence="6">
    <location>
        <begin position="21"/>
        <end position="40"/>
    </location>
</feature>
<dbReference type="GO" id="GO:0005886">
    <property type="term" value="C:plasma membrane"/>
    <property type="evidence" value="ECO:0007669"/>
    <property type="project" value="UniProtKB-SubCell"/>
</dbReference>
<feature type="transmembrane region" description="Helical" evidence="6">
    <location>
        <begin position="365"/>
        <end position="387"/>
    </location>
</feature>
<evidence type="ECO:0000313" key="7">
    <source>
        <dbReference type="EMBL" id="GJM49694.1"/>
    </source>
</evidence>
<feature type="transmembrane region" description="Helical" evidence="6">
    <location>
        <begin position="94"/>
        <end position="117"/>
    </location>
</feature>
<dbReference type="Proteomes" id="UP001207736">
    <property type="component" value="Unassembled WGS sequence"/>
</dbReference>
<keyword evidence="2" id="KW-1003">Cell membrane</keyword>
<evidence type="ECO:0000256" key="2">
    <source>
        <dbReference type="ARBA" id="ARBA00022475"/>
    </source>
</evidence>
<feature type="transmembrane region" description="Helical" evidence="6">
    <location>
        <begin position="52"/>
        <end position="73"/>
    </location>
</feature>
<feature type="transmembrane region" description="Helical" evidence="6">
    <location>
        <begin position="393"/>
        <end position="413"/>
    </location>
</feature>
<dbReference type="InterPro" id="IPR050833">
    <property type="entry name" value="Poly_Biosynth_Transport"/>
</dbReference>
<dbReference type="Proteomes" id="UP001208692">
    <property type="component" value="Unassembled WGS sequence"/>
</dbReference>
<gene>
    <name evidence="7" type="ORF">RCZ15_06690</name>
    <name evidence="8" type="ORF">RCZ16_10760</name>
</gene>
<evidence type="ECO:0000313" key="8">
    <source>
        <dbReference type="EMBL" id="GJM52759.1"/>
    </source>
</evidence>
<evidence type="ECO:0000256" key="5">
    <source>
        <dbReference type="ARBA" id="ARBA00023136"/>
    </source>
</evidence>
<comment type="subcellular location">
    <subcellularLocation>
        <location evidence="1">Cell membrane</location>
        <topology evidence="1">Multi-pass membrane protein</topology>
    </subcellularLocation>
</comment>
<proteinExistence type="predicted"/>
<name>A0AAV5AQT5_9FLAO</name>
<protein>
    <submittedName>
        <fullName evidence="7">Teichoic acid transporter</fullName>
    </submittedName>
</protein>
<feature type="transmembrane region" description="Helical" evidence="6">
    <location>
        <begin position="156"/>
        <end position="176"/>
    </location>
</feature>
<organism evidence="7 9">
    <name type="scientific">Capnocytophaga catalasegens</name>
    <dbReference type="NCBI Taxonomy" id="1004260"/>
    <lineage>
        <taxon>Bacteria</taxon>
        <taxon>Pseudomonadati</taxon>
        <taxon>Bacteroidota</taxon>
        <taxon>Flavobacteriia</taxon>
        <taxon>Flavobacteriales</taxon>
        <taxon>Flavobacteriaceae</taxon>
        <taxon>Capnocytophaga</taxon>
    </lineage>
</organism>
<feature type="transmembrane region" description="Helical" evidence="6">
    <location>
        <begin position="129"/>
        <end position="149"/>
    </location>
</feature>
<keyword evidence="4 6" id="KW-1133">Transmembrane helix</keyword>
<dbReference type="EMBL" id="BQKA01000012">
    <property type="protein sequence ID" value="GJM49694.1"/>
    <property type="molecule type" value="Genomic_DNA"/>
</dbReference>
<dbReference type="PANTHER" id="PTHR30250">
    <property type="entry name" value="PST FAMILY PREDICTED COLANIC ACID TRANSPORTER"/>
    <property type="match status" value="1"/>
</dbReference>
<dbReference type="EMBL" id="BQKB01000018">
    <property type="protein sequence ID" value="GJM52759.1"/>
    <property type="molecule type" value="Genomic_DNA"/>
</dbReference>
<comment type="caution">
    <text evidence="7">The sequence shown here is derived from an EMBL/GenBank/DDBJ whole genome shotgun (WGS) entry which is preliminary data.</text>
</comment>
<keyword evidence="10" id="KW-1185">Reference proteome</keyword>
<evidence type="ECO:0000256" key="6">
    <source>
        <dbReference type="SAM" id="Phobius"/>
    </source>
</evidence>
<evidence type="ECO:0000313" key="10">
    <source>
        <dbReference type="Proteomes" id="UP001208692"/>
    </source>
</evidence>
<dbReference type="InterPro" id="IPR002797">
    <property type="entry name" value="Polysacc_synth"/>
</dbReference>
<sequence length="427" mass="49364">MQARLGNILTIFRNNKKIIENYFFMTVLLALNSLFALLIYPYLIRTLGKEMYGLYIFATTITNYFICFIEFGFDMHGARKIAENSTDTRIKSEVMSKVFTAKLYIECISIGIFAFLLQTIDVLQSYHSIYWICFSITLVNILFPSWYFQGIQKMRIVTYIQLVFKLLSLPFIFFLVKKPEDISLFAFIMSCSTIMGAFTAFLYLLKKEKIRIYIVSIQSVWRYIKEAQYFFYANFLNILKNQSLNIIIGARFGMTDLAVYDLATKITMVPRVFLTSINAALFPKIIQDLNFSKIKTILKIERLIGVLAILFIVLFGNIGINILSAGQQMQQAYPIAIILSFTVYAFLQTGAYSSLVLIPKRMDRYILWNLIVAFFSLVVYLIIGFAITSSILLLPIALVLSAFTEIFYLQYIIKKKKLLYENIIKTT</sequence>
<evidence type="ECO:0000313" key="9">
    <source>
        <dbReference type="Proteomes" id="UP001207736"/>
    </source>
</evidence>
<dbReference type="RefSeq" id="WP_264846165.1">
    <property type="nucleotide sequence ID" value="NZ_BPMA01000018.1"/>
</dbReference>
<keyword evidence="5 6" id="KW-0472">Membrane</keyword>
<dbReference type="PANTHER" id="PTHR30250:SF11">
    <property type="entry name" value="O-ANTIGEN TRANSPORTER-RELATED"/>
    <property type="match status" value="1"/>
</dbReference>
<evidence type="ECO:0000256" key="4">
    <source>
        <dbReference type="ARBA" id="ARBA00022989"/>
    </source>
</evidence>
<dbReference type="AlphaFoldDB" id="A0AAV5AQT5"/>
<feature type="transmembrane region" description="Helical" evidence="6">
    <location>
        <begin position="303"/>
        <end position="323"/>
    </location>
</feature>
<evidence type="ECO:0000256" key="3">
    <source>
        <dbReference type="ARBA" id="ARBA00022692"/>
    </source>
</evidence>
<reference evidence="7 10" key="1">
    <citation type="submission" date="2021-11" db="EMBL/GenBank/DDBJ databases">
        <title>Draft genome sequence of Capnocytophaga sp. strain KC07075 isolated from cat oral cavity.</title>
        <authorList>
            <person name="Suzuki M."/>
            <person name="Imaoka K."/>
            <person name="Kimura M."/>
            <person name="Morikawa S."/>
            <person name="Maeda K."/>
        </authorList>
    </citation>
    <scope>NUCLEOTIDE SEQUENCE</scope>
    <source>
        <strain evidence="7">KC07075</strain>
        <strain evidence="8 10">KC07079</strain>
    </source>
</reference>
<keyword evidence="3 6" id="KW-0812">Transmembrane</keyword>
<feature type="transmembrane region" description="Helical" evidence="6">
    <location>
        <begin position="335"/>
        <end position="358"/>
    </location>
</feature>
<evidence type="ECO:0000256" key="1">
    <source>
        <dbReference type="ARBA" id="ARBA00004651"/>
    </source>
</evidence>
<accession>A0AAV5AQT5</accession>